<organism evidence="1 2">
    <name type="scientific">Paenibacillus chondroitinus</name>
    <dbReference type="NCBI Taxonomy" id="59842"/>
    <lineage>
        <taxon>Bacteria</taxon>
        <taxon>Bacillati</taxon>
        <taxon>Bacillota</taxon>
        <taxon>Bacilli</taxon>
        <taxon>Bacillales</taxon>
        <taxon>Paenibacillaceae</taxon>
        <taxon>Paenibacillus</taxon>
    </lineage>
</organism>
<dbReference type="Gene3D" id="2.80.10.50">
    <property type="match status" value="1"/>
</dbReference>
<evidence type="ECO:0000313" key="2">
    <source>
        <dbReference type="Proteomes" id="UP001355653"/>
    </source>
</evidence>
<gene>
    <name evidence="1" type="ORF">P5G65_11235</name>
</gene>
<accession>A0ABU6D9S5</accession>
<dbReference type="Proteomes" id="UP001355653">
    <property type="component" value="Unassembled WGS sequence"/>
</dbReference>
<dbReference type="InterPro" id="IPR035992">
    <property type="entry name" value="Ricin_B-like_lectins"/>
</dbReference>
<proteinExistence type="predicted"/>
<keyword evidence="2" id="KW-1185">Reference proteome</keyword>
<protein>
    <submittedName>
        <fullName evidence="1">RICIN domain-containing protein</fullName>
    </submittedName>
</protein>
<dbReference type="EMBL" id="JAROBY010000016">
    <property type="protein sequence ID" value="MEB4794473.1"/>
    <property type="molecule type" value="Genomic_DNA"/>
</dbReference>
<comment type="caution">
    <text evidence="1">The sequence shown here is derived from an EMBL/GenBank/DDBJ whole genome shotgun (WGS) entry which is preliminary data.</text>
</comment>
<sequence>MYESGWSEQHKASSATAGIISGETYTIIAKHSGLTVGVSGANNTLEGSSVIQGSDASLDEAKWEITNLDGLIIPTACRRAIYAYNWRRRL</sequence>
<dbReference type="SUPFAM" id="SSF50370">
    <property type="entry name" value="Ricin B-like lectins"/>
    <property type="match status" value="1"/>
</dbReference>
<name>A0ABU6D9S5_9BACL</name>
<dbReference type="RefSeq" id="WP_127449339.1">
    <property type="nucleotide sequence ID" value="NZ_JAROBY010000016.1"/>
</dbReference>
<dbReference type="CDD" id="cd00161">
    <property type="entry name" value="beta-trefoil_Ricin-like"/>
    <property type="match status" value="1"/>
</dbReference>
<reference evidence="1 2" key="1">
    <citation type="submission" date="2023-03" db="EMBL/GenBank/DDBJ databases">
        <title>Bacillus Genome Sequencing.</title>
        <authorList>
            <person name="Dunlap C."/>
        </authorList>
    </citation>
    <scope>NUCLEOTIDE SEQUENCE [LARGE SCALE GENOMIC DNA]</scope>
    <source>
        <strain evidence="1 2">NRS-1351</strain>
    </source>
</reference>
<evidence type="ECO:0000313" key="1">
    <source>
        <dbReference type="EMBL" id="MEB4794473.1"/>
    </source>
</evidence>